<reference evidence="1 2" key="1">
    <citation type="journal article" date="2014" name="Genome Announc.">
        <title>Draft Genome Sequence of Amycolatopsis lurida NRRL 2430, Producer of the Glycopeptide Family Antibiotic Ristocetin.</title>
        <authorList>
            <person name="Kwun M.J."/>
            <person name="Hong H.J."/>
        </authorList>
    </citation>
    <scope>NUCLEOTIDE SEQUENCE [LARGE SCALE GENOMIC DNA]</scope>
    <source>
        <strain evidence="1 2">NRRL 2430</strain>
    </source>
</reference>
<organism evidence="1 2">
    <name type="scientific">Amycolatopsis lurida NRRL 2430</name>
    <dbReference type="NCBI Taxonomy" id="1460371"/>
    <lineage>
        <taxon>Bacteria</taxon>
        <taxon>Bacillati</taxon>
        <taxon>Actinomycetota</taxon>
        <taxon>Actinomycetes</taxon>
        <taxon>Pseudonocardiales</taxon>
        <taxon>Pseudonocardiaceae</taxon>
        <taxon>Amycolatopsis</taxon>
    </lineage>
</organism>
<evidence type="ECO:0000313" key="2">
    <source>
        <dbReference type="Proteomes" id="UP000256220"/>
    </source>
</evidence>
<accession>A0A2P2FWK3</accession>
<dbReference type="EMBL" id="JFBM01000008">
    <property type="protein sequence ID" value="KFU81093.1"/>
    <property type="molecule type" value="Genomic_DNA"/>
</dbReference>
<dbReference type="Proteomes" id="UP000256220">
    <property type="component" value="Unassembled WGS sequence"/>
</dbReference>
<gene>
    <name evidence="1" type="ORF">BB31_11985</name>
</gene>
<name>A0A2P2FWK3_AMYLU</name>
<keyword evidence="2" id="KW-1185">Reference proteome</keyword>
<evidence type="ECO:0008006" key="3">
    <source>
        <dbReference type="Google" id="ProtNLM"/>
    </source>
</evidence>
<protein>
    <recommendedName>
        <fullName evidence="3">Translation initiation factor 2</fullName>
    </recommendedName>
</protein>
<comment type="caution">
    <text evidence="1">The sequence shown here is derived from an EMBL/GenBank/DDBJ whole genome shotgun (WGS) entry which is preliminary data.</text>
</comment>
<proteinExistence type="predicted"/>
<dbReference type="SUPFAM" id="SSF53756">
    <property type="entry name" value="UDP-Glycosyltransferase/glycogen phosphorylase"/>
    <property type="match status" value="1"/>
</dbReference>
<sequence length="533" mass="57683">MREKGSHPVVWPKVPVEPGFRSWLTNAPERQLLVVVRTLTTVNRLQDILTLTSADLRIQTTFTFDEARPGILSAGVSDALRALRVAVTPWEQAAKNTFDLILAASENDALHELNGPILLVPHGIGYQKYYPGGRVTSGMDPDRLVHHDRVIPAAIALSHSVQREQLKSACPEALDRAVVVGDPCHDRMMASRHRVAAYRAALGAGDRKVVVIASTWGRHSLYARQPRLPHRLLSELPLDDFQIVLTLHPGVWAAHGPWQLESWLRPELAAGLTLIPPDHGWQAALLAADCVLSDQGSAALYAAAAGKPVLLAPSAAPTTVDDSPLAMLTRATAEVADSGLREQIDAAIENHSPERYRPIVDQAVEDAASGQRLGDVLYDLLDLKQPDPRPDFPPVPEPAPVTHPVAALAAGWDETGKLVRFPASTRPEGLRHRHVLAHADQATLRDLDGAAIVFAEASDRFDELLTHWPLARLVAAPAPGGCLARVRDLGDFLLSAEIDPTLLASHLHLLLASHADVEGTHAVNGRPVTVSRC</sequence>
<evidence type="ECO:0000313" key="1">
    <source>
        <dbReference type="EMBL" id="KFU81093.1"/>
    </source>
</evidence>
<dbReference type="AlphaFoldDB" id="A0A2P2FWK3"/>